<dbReference type="Proteomes" id="UP000095472">
    <property type="component" value="Chromosome"/>
</dbReference>
<proteinExistence type="predicted"/>
<keyword evidence="2" id="KW-1185">Reference proteome</keyword>
<gene>
    <name evidence="1" type="ORF">BH720_019190</name>
</gene>
<name>A0ACD5GMG9_9CYAN</name>
<organism evidence="1 2">
    <name type="scientific">Desertifilum tharense IPPAS B-1220</name>
    <dbReference type="NCBI Taxonomy" id="1781255"/>
    <lineage>
        <taxon>Bacteria</taxon>
        <taxon>Bacillati</taxon>
        <taxon>Cyanobacteriota</taxon>
        <taxon>Cyanophyceae</taxon>
        <taxon>Desertifilales</taxon>
        <taxon>Desertifilaceae</taxon>
        <taxon>Desertifilum</taxon>
    </lineage>
</organism>
<protein>
    <submittedName>
        <fullName evidence="1">Uncharacterized protein</fullName>
    </submittedName>
</protein>
<dbReference type="EMBL" id="CP182909">
    <property type="protein sequence ID" value="XPM62035.1"/>
    <property type="molecule type" value="Genomic_DNA"/>
</dbReference>
<evidence type="ECO:0000313" key="1">
    <source>
        <dbReference type="EMBL" id="XPM62035.1"/>
    </source>
</evidence>
<reference evidence="1 2" key="1">
    <citation type="journal article" date="2016" name="Genome Announc.">
        <title>Draft Genome Sequence of the Thermotolerant Cyanobacterium Desertifilum sp. IPPAS B-1220.</title>
        <authorList>
            <person name="Mironov K.S."/>
            <person name="Sinetova M.A."/>
            <person name="Bolatkhan K."/>
            <person name="Zayadan B.K."/>
            <person name="Ustinova V.V."/>
            <person name="Kupriyanova E.V."/>
            <person name="Skrypnik A.N."/>
            <person name="Gogoleva N.E."/>
            <person name="Gogolev Y.V."/>
            <person name="Los D.A."/>
        </authorList>
    </citation>
    <scope>NUCLEOTIDE SEQUENCE [LARGE SCALE GENOMIC DNA]</scope>
    <source>
        <strain evidence="1 2">IPPAS B-1220</strain>
    </source>
</reference>
<evidence type="ECO:0000313" key="2">
    <source>
        <dbReference type="Proteomes" id="UP000095472"/>
    </source>
</evidence>
<sequence>MEQIRTRNNRTARNYQPIWLTLMAFAVVAWAAYLIWTTPAT</sequence>
<accession>A0ACD5GMG9</accession>